<dbReference type="InterPro" id="IPR036390">
    <property type="entry name" value="WH_DNA-bd_sf"/>
</dbReference>
<keyword evidence="2 6" id="KW-0678">Repressor</keyword>
<keyword evidence="1 6" id="KW-0963">Cytoplasm</keyword>
<keyword evidence="9" id="KW-1185">Reference proteome</keyword>
<evidence type="ECO:0000256" key="4">
    <source>
        <dbReference type="ARBA" id="ARBA00023125"/>
    </source>
</evidence>
<dbReference type="EMBL" id="AXCW01000160">
    <property type="protein sequence ID" value="EYR62848.1"/>
    <property type="molecule type" value="Genomic_DNA"/>
</dbReference>
<sequence>MTPVPPATVARLPIYLRALDELVGRGTPRTSSGELAALAGVGPAQLRRDLSYLGSHGVRGVGYEVAHLRAQVAAALGLTRDLAVVIVGVGNLGQAFATYVQDYEADGGQGFRVAALLDAAPDVVGTRVGHLVVEPAASLEDVVAREGATVAVLATPAGVAQEVADRLVTAGVRSILTFAARVLRVPDGVDVRSVDLARELQILAFHQQTRSATT</sequence>
<dbReference type="PANTHER" id="PTHR35786">
    <property type="entry name" value="REDOX-SENSING TRANSCRIPTIONAL REPRESSOR REX"/>
    <property type="match status" value="1"/>
</dbReference>
<evidence type="ECO:0000256" key="6">
    <source>
        <dbReference type="HAMAP-Rule" id="MF_01131"/>
    </source>
</evidence>
<dbReference type="SUPFAM" id="SSF51735">
    <property type="entry name" value="NAD(P)-binding Rossmann-fold domains"/>
    <property type="match status" value="1"/>
</dbReference>
<dbReference type="NCBIfam" id="NF003992">
    <property type="entry name" value="PRK05472.2-1"/>
    <property type="match status" value="1"/>
</dbReference>
<evidence type="ECO:0000313" key="9">
    <source>
        <dbReference type="Proteomes" id="UP000019753"/>
    </source>
</evidence>
<evidence type="ECO:0000259" key="7">
    <source>
        <dbReference type="SMART" id="SM00881"/>
    </source>
</evidence>
<dbReference type="NCBIfam" id="NF003994">
    <property type="entry name" value="PRK05472.2-3"/>
    <property type="match status" value="1"/>
</dbReference>
<proteinExistence type="inferred from homology"/>
<comment type="function">
    <text evidence="6">Modulates transcription in response to changes in cellular NADH/NAD(+) redox state.</text>
</comment>
<evidence type="ECO:0000256" key="3">
    <source>
        <dbReference type="ARBA" id="ARBA00023015"/>
    </source>
</evidence>
<comment type="similarity">
    <text evidence="6">Belongs to the transcriptional regulatory Rex family.</text>
</comment>
<evidence type="ECO:0000256" key="2">
    <source>
        <dbReference type="ARBA" id="ARBA00022491"/>
    </source>
</evidence>
<dbReference type="SMART" id="SM00881">
    <property type="entry name" value="CoA_binding"/>
    <property type="match status" value="1"/>
</dbReference>
<dbReference type="RefSeq" id="WP_034227061.1">
    <property type="nucleotide sequence ID" value="NZ_AXCW01000160.1"/>
</dbReference>
<dbReference type="GO" id="GO:0005737">
    <property type="term" value="C:cytoplasm"/>
    <property type="evidence" value="ECO:0007669"/>
    <property type="project" value="UniProtKB-SubCell"/>
</dbReference>
<dbReference type="AlphaFoldDB" id="A0A021VP22"/>
<dbReference type="InterPro" id="IPR022876">
    <property type="entry name" value="Tscrpt_rep_Rex"/>
</dbReference>
<dbReference type="SUPFAM" id="SSF46785">
    <property type="entry name" value="Winged helix' DNA-binding domain"/>
    <property type="match status" value="1"/>
</dbReference>
<keyword evidence="3 6" id="KW-0805">Transcription regulation</keyword>
<feature type="domain" description="CoA-binding" evidence="7">
    <location>
        <begin position="77"/>
        <end position="182"/>
    </location>
</feature>
<organism evidence="8 9">
    <name type="scientific">Actinotalea ferrariae CF5-4</name>
    <dbReference type="NCBI Taxonomy" id="948458"/>
    <lineage>
        <taxon>Bacteria</taxon>
        <taxon>Bacillati</taxon>
        <taxon>Actinomycetota</taxon>
        <taxon>Actinomycetes</taxon>
        <taxon>Micrococcales</taxon>
        <taxon>Cellulomonadaceae</taxon>
        <taxon>Actinotalea</taxon>
    </lineage>
</organism>
<reference evidence="8 9" key="1">
    <citation type="submission" date="2014-01" db="EMBL/GenBank/DDBJ databases">
        <title>Actinotalea ferrariae CF5-4.</title>
        <authorList>
            <person name="Chen F."/>
            <person name="Li Y."/>
            <person name="Wang G."/>
        </authorList>
    </citation>
    <scope>NUCLEOTIDE SEQUENCE [LARGE SCALE GENOMIC DNA]</scope>
    <source>
        <strain evidence="8 9">CF5-4</strain>
    </source>
</reference>
<dbReference type="Proteomes" id="UP000019753">
    <property type="component" value="Unassembled WGS sequence"/>
</dbReference>
<dbReference type="OrthoDB" id="9784760at2"/>
<protein>
    <recommendedName>
        <fullName evidence="6">Redox-sensing transcriptional repressor Rex</fullName>
    </recommendedName>
</protein>
<comment type="caution">
    <text evidence="8">The sequence shown here is derived from an EMBL/GenBank/DDBJ whole genome shotgun (WGS) entry which is preliminary data.</text>
</comment>
<dbReference type="Gene3D" id="3.40.50.720">
    <property type="entry name" value="NAD(P)-binding Rossmann-like Domain"/>
    <property type="match status" value="1"/>
</dbReference>
<keyword evidence="4 6" id="KW-0238">DNA-binding</keyword>
<dbReference type="InterPro" id="IPR003781">
    <property type="entry name" value="CoA-bd"/>
</dbReference>
<dbReference type="InterPro" id="IPR036291">
    <property type="entry name" value="NAD(P)-bd_dom_sf"/>
</dbReference>
<dbReference type="Pfam" id="PF06971">
    <property type="entry name" value="Put_DNA-bind_N"/>
    <property type="match status" value="1"/>
</dbReference>
<dbReference type="Gene3D" id="1.10.10.10">
    <property type="entry name" value="Winged helix-like DNA-binding domain superfamily/Winged helix DNA-binding domain"/>
    <property type="match status" value="1"/>
</dbReference>
<feature type="DNA-binding region" description="H-T-H motif" evidence="6">
    <location>
        <begin position="14"/>
        <end position="53"/>
    </location>
</feature>
<dbReference type="PANTHER" id="PTHR35786:SF1">
    <property type="entry name" value="REDOX-SENSING TRANSCRIPTIONAL REPRESSOR REX 1"/>
    <property type="match status" value="1"/>
</dbReference>
<dbReference type="GO" id="GO:0045892">
    <property type="term" value="P:negative regulation of DNA-templated transcription"/>
    <property type="evidence" value="ECO:0007669"/>
    <property type="project" value="InterPro"/>
</dbReference>
<evidence type="ECO:0000256" key="5">
    <source>
        <dbReference type="ARBA" id="ARBA00023163"/>
    </source>
</evidence>
<dbReference type="NCBIfam" id="NF003996">
    <property type="entry name" value="PRK05472.2-5"/>
    <property type="match status" value="1"/>
</dbReference>
<gene>
    <name evidence="6" type="primary">rex</name>
    <name evidence="8" type="ORF">N866_04845</name>
</gene>
<comment type="subcellular location">
    <subcellularLocation>
        <location evidence="6">Cytoplasm</location>
    </subcellularLocation>
</comment>
<keyword evidence="6" id="KW-0520">NAD</keyword>
<dbReference type="GO" id="GO:0003677">
    <property type="term" value="F:DNA binding"/>
    <property type="evidence" value="ECO:0007669"/>
    <property type="project" value="UniProtKB-UniRule"/>
</dbReference>
<keyword evidence="5 6" id="KW-0804">Transcription</keyword>
<accession>A0A021VP22</accession>
<dbReference type="GO" id="GO:0051775">
    <property type="term" value="P:response to redox state"/>
    <property type="evidence" value="ECO:0007669"/>
    <property type="project" value="InterPro"/>
</dbReference>
<name>A0A021VP22_9CELL</name>
<dbReference type="InterPro" id="IPR036388">
    <property type="entry name" value="WH-like_DNA-bd_sf"/>
</dbReference>
<dbReference type="NCBIfam" id="NF003995">
    <property type="entry name" value="PRK05472.2-4"/>
    <property type="match status" value="1"/>
</dbReference>
<dbReference type="HAMAP" id="MF_01131">
    <property type="entry name" value="Rex"/>
    <property type="match status" value="1"/>
</dbReference>
<feature type="binding site" evidence="6">
    <location>
        <begin position="88"/>
        <end position="93"/>
    </location>
    <ligand>
        <name>NAD(+)</name>
        <dbReference type="ChEBI" id="CHEBI:57540"/>
    </ligand>
</feature>
<dbReference type="GO" id="GO:0003700">
    <property type="term" value="F:DNA-binding transcription factor activity"/>
    <property type="evidence" value="ECO:0007669"/>
    <property type="project" value="UniProtKB-UniRule"/>
</dbReference>
<evidence type="ECO:0000313" key="8">
    <source>
        <dbReference type="EMBL" id="EYR62848.1"/>
    </source>
</evidence>
<evidence type="ECO:0000256" key="1">
    <source>
        <dbReference type="ARBA" id="ARBA00022490"/>
    </source>
</evidence>
<comment type="subunit">
    <text evidence="6">Homodimer.</text>
</comment>
<dbReference type="Pfam" id="PF02629">
    <property type="entry name" value="CoA_binding"/>
    <property type="match status" value="1"/>
</dbReference>
<dbReference type="InterPro" id="IPR009718">
    <property type="entry name" value="Rex_DNA-bd_C_dom"/>
</dbReference>